<comment type="caution">
    <text evidence="1">The sequence shown here is derived from an EMBL/GenBank/DDBJ whole genome shotgun (WGS) entry which is preliminary data.</text>
</comment>
<dbReference type="Proteomes" id="UP001162992">
    <property type="component" value="Chromosome 7"/>
</dbReference>
<reference evidence="2" key="1">
    <citation type="journal article" date="2024" name="Proc. Natl. Acad. Sci. U.S.A.">
        <title>Extraordinary preservation of gene collinearity over three hundred million years revealed in homosporous lycophytes.</title>
        <authorList>
            <person name="Li C."/>
            <person name="Wickell D."/>
            <person name="Kuo L.Y."/>
            <person name="Chen X."/>
            <person name="Nie B."/>
            <person name="Liao X."/>
            <person name="Peng D."/>
            <person name="Ji J."/>
            <person name="Jenkins J."/>
            <person name="Williams M."/>
            <person name="Shu S."/>
            <person name="Plott C."/>
            <person name="Barry K."/>
            <person name="Rajasekar S."/>
            <person name="Grimwood J."/>
            <person name="Han X."/>
            <person name="Sun S."/>
            <person name="Hou Z."/>
            <person name="He W."/>
            <person name="Dai G."/>
            <person name="Sun C."/>
            <person name="Schmutz J."/>
            <person name="Leebens-Mack J.H."/>
            <person name="Li F.W."/>
            <person name="Wang L."/>
        </authorList>
    </citation>
    <scope>NUCLEOTIDE SEQUENCE [LARGE SCALE GENOMIC DNA]</scope>
    <source>
        <strain evidence="2">cv. PW_Plant_1</strain>
    </source>
</reference>
<organism evidence="1 2">
    <name type="scientific">Diphasiastrum complanatum</name>
    <name type="common">Issler's clubmoss</name>
    <name type="synonym">Lycopodium complanatum</name>
    <dbReference type="NCBI Taxonomy" id="34168"/>
    <lineage>
        <taxon>Eukaryota</taxon>
        <taxon>Viridiplantae</taxon>
        <taxon>Streptophyta</taxon>
        <taxon>Embryophyta</taxon>
        <taxon>Tracheophyta</taxon>
        <taxon>Lycopodiopsida</taxon>
        <taxon>Lycopodiales</taxon>
        <taxon>Lycopodiaceae</taxon>
        <taxon>Lycopodioideae</taxon>
        <taxon>Diphasiastrum</taxon>
    </lineage>
</organism>
<protein>
    <submittedName>
        <fullName evidence="1">Uncharacterized protein</fullName>
    </submittedName>
</protein>
<name>A0ACC2D6I8_DIPCM</name>
<sequence>MEFSHPVLFPEEAAPAQELANFSPVLLDLRRLHSHNVPVEALPVFDVNPSLLSCRTAPLQQCAHLPSMSWSTTEPTLPLNPYAWQQANVVDQDTPFDGSYICQEYNALGSVDSLALEDVNNRHNVYDSLIESFFCTNGMPCNSTNTLAAIGQGDALLMHKLTRNDSFLWSLLQSTQEFLPTHCTNQAIPPSFLGDNSSQSLINLRQETTVQYIPSIDCSDSLTGSHIICPLPSKVFYSELQTDFRTENELDKLAACPAGADEVHSIEQYFGEGHTMSNDTNSQQPSFTYLQGECIPEANSSGSMVSSSVITDADTECSVHSERPLASQFDRHHLQSTESSEKSLISSSWGSNVFKDLSGCSNQLVKSLVTTDLQILGSPLANVAPPVKRQKSCFTAEIASKSMHRQLQKNYEQELEGESSLMKDSSHPGSEPSNEITKPHRESVLQQPSTDRSIVSAPCESEKIHSQRKLLLTSIEPQSIAARQRRKKISERVRTLETLVPGGNRLDTASMLDEAIKYVKFLQLQVQILETIGNVNIGNSANLAVHENCCADNTHTSGSGIQSSAIFPRGPPASPLVLTEALQHQLFSSGYCLMSLQQCRSSSPRAP</sequence>
<gene>
    <name evidence="1" type="ORF">O6H91_07G071600</name>
</gene>
<evidence type="ECO:0000313" key="1">
    <source>
        <dbReference type="EMBL" id="KAJ7549837.1"/>
    </source>
</evidence>
<evidence type="ECO:0000313" key="2">
    <source>
        <dbReference type="Proteomes" id="UP001162992"/>
    </source>
</evidence>
<keyword evidence="2" id="KW-1185">Reference proteome</keyword>
<accession>A0ACC2D6I8</accession>
<proteinExistence type="predicted"/>
<dbReference type="EMBL" id="CM055098">
    <property type="protein sequence ID" value="KAJ7549837.1"/>
    <property type="molecule type" value="Genomic_DNA"/>
</dbReference>